<dbReference type="InterPro" id="IPR025668">
    <property type="entry name" value="Tnp_DDE_dom"/>
</dbReference>
<feature type="domain" description="Transposase DDE" evidence="2">
    <location>
        <begin position="1"/>
        <end position="180"/>
    </location>
</feature>
<reference evidence="3" key="1">
    <citation type="journal article" date="2014" name="Int. J. Syst. Evol. Microbiol.">
        <title>Complete genome sequence of Corynebacterium casei LMG S-19264T (=DSM 44701T), isolated from a smear-ripened cheese.</title>
        <authorList>
            <consortium name="US DOE Joint Genome Institute (JGI-PGF)"/>
            <person name="Walter F."/>
            <person name="Albersmeier A."/>
            <person name="Kalinowski J."/>
            <person name="Ruckert C."/>
        </authorList>
    </citation>
    <scope>NUCLEOTIDE SEQUENCE</scope>
    <source>
        <strain evidence="3">JCM 19831</strain>
    </source>
</reference>
<dbReference type="AlphaFoldDB" id="A0A917TUY5"/>
<reference evidence="3" key="2">
    <citation type="submission" date="2020-09" db="EMBL/GenBank/DDBJ databases">
        <authorList>
            <person name="Sun Q."/>
            <person name="Ohkuma M."/>
        </authorList>
    </citation>
    <scope>NUCLEOTIDE SEQUENCE</scope>
    <source>
        <strain evidence="3">JCM 19831</strain>
    </source>
</reference>
<keyword evidence="4" id="KW-1185">Reference proteome</keyword>
<accession>A0A917TUY5</accession>
<organism evidence="3 4">
    <name type="scientific">Dactylosporangium sucinum</name>
    <dbReference type="NCBI Taxonomy" id="1424081"/>
    <lineage>
        <taxon>Bacteria</taxon>
        <taxon>Bacillati</taxon>
        <taxon>Actinomycetota</taxon>
        <taxon>Actinomycetes</taxon>
        <taxon>Micromonosporales</taxon>
        <taxon>Micromonosporaceae</taxon>
        <taxon>Dactylosporangium</taxon>
    </lineage>
</organism>
<evidence type="ECO:0000256" key="1">
    <source>
        <dbReference type="SAM" id="MobiDB-lite"/>
    </source>
</evidence>
<evidence type="ECO:0000313" key="3">
    <source>
        <dbReference type="EMBL" id="GGM36678.1"/>
    </source>
</evidence>
<proteinExistence type="predicted"/>
<protein>
    <recommendedName>
        <fullName evidence="2">Transposase DDE domain-containing protein</fullName>
    </recommendedName>
</protein>
<dbReference type="Pfam" id="PF13701">
    <property type="entry name" value="DDE_Tnp_1_4"/>
    <property type="match status" value="1"/>
</dbReference>
<evidence type="ECO:0000313" key="4">
    <source>
        <dbReference type="Proteomes" id="UP000642070"/>
    </source>
</evidence>
<name>A0A917TUY5_9ACTN</name>
<sequence>MDVDSLLRRVYGHAKQGTGFGHAKVGGYSVKLRGLSPLIATISTAQAAPVIAATRLRGGSANSARGAASFVRQAISTARACGATGRVPVRADSAFGSGAVVSACLQAGVNYSLTLQMNPKIRTAIAGIDEAAWTPVRYPGGVYDEETGSWISDAQVAETVYTAFETTAHKVTARLIVRRVKERNPAPDGQDELFQLWRHHVFLTDTDEPTIDADLTHRGHAVIEQVFADLIDGPLAHLPSAGSPPTPPGSPSPP</sequence>
<comment type="caution">
    <text evidence="3">The sequence shown here is derived from an EMBL/GenBank/DDBJ whole genome shotgun (WGS) entry which is preliminary data.</text>
</comment>
<gene>
    <name evidence="3" type="ORF">GCM10007977_042720</name>
</gene>
<dbReference type="RefSeq" id="WP_190251664.1">
    <property type="nucleotide sequence ID" value="NZ_BMPI01000020.1"/>
</dbReference>
<dbReference type="EMBL" id="BMPI01000020">
    <property type="protein sequence ID" value="GGM36678.1"/>
    <property type="molecule type" value="Genomic_DNA"/>
</dbReference>
<dbReference type="Proteomes" id="UP000642070">
    <property type="component" value="Unassembled WGS sequence"/>
</dbReference>
<evidence type="ECO:0000259" key="2">
    <source>
        <dbReference type="Pfam" id="PF13701"/>
    </source>
</evidence>
<feature type="compositionally biased region" description="Pro residues" evidence="1">
    <location>
        <begin position="242"/>
        <end position="254"/>
    </location>
</feature>
<feature type="region of interest" description="Disordered" evidence="1">
    <location>
        <begin position="234"/>
        <end position="254"/>
    </location>
</feature>